<dbReference type="Pfam" id="PF06276">
    <property type="entry name" value="FhuF"/>
    <property type="match status" value="2"/>
</dbReference>
<proteinExistence type="inferred from homology"/>
<dbReference type="eggNOG" id="COG4264">
    <property type="taxonomic scope" value="Bacteria"/>
</dbReference>
<evidence type="ECO:0000259" key="3">
    <source>
        <dbReference type="Pfam" id="PF04183"/>
    </source>
</evidence>
<organism evidence="5 6">
    <name type="scientific">Corynebacterium matruchotii ATCC 14266</name>
    <dbReference type="NCBI Taxonomy" id="553207"/>
    <lineage>
        <taxon>Bacteria</taxon>
        <taxon>Bacillati</taxon>
        <taxon>Actinomycetota</taxon>
        <taxon>Actinomycetes</taxon>
        <taxon>Mycobacteriales</taxon>
        <taxon>Corynebacteriaceae</taxon>
        <taxon>Corynebacterium</taxon>
    </lineage>
</organism>
<dbReference type="AlphaFoldDB" id="E0DBS9"/>
<protein>
    <submittedName>
        <fullName evidence="5">Siderophore biosynthesis protein, IucA/IucC family</fullName>
    </submittedName>
</protein>
<dbReference type="InterPro" id="IPR022770">
    <property type="entry name" value="IucA/IucC-like_C"/>
</dbReference>
<evidence type="ECO:0000256" key="2">
    <source>
        <dbReference type="ARBA" id="ARBA00007832"/>
    </source>
</evidence>
<dbReference type="EMBL" id="ACSH02000002">
    <property type="protein sequence ID" value="EFM49796.1"/>
    <property type="molecule type" value="Genomic_DNA"/>
</dbReference>
<dbReference type="OrthoDB" id="495728at2"/>
<dbReference type="GO" id="GO:0019290">
    <property type="term" value="P:siderophore biosynthetic process"/>
    <property type="evidence" value="ECO:0007669"/>
    <property type="project" value="InterPro"/>
</dbReference>
<gene>
    <name evidence="5" type="ORF">HMPREF0299_5766</name>
</gene>
<dbReference type="STRING" id="553207.HMPREF0299_5766"/>
<dbReference type="Gene3D" id="1.10.510.40">
    <property type="match status" value="2"/>
</dbReference>
<dbReference type="PANTHER" id="PTHR34384">
    <property type="entry name" value="L-2,3-DIAMINOPROPANOATE--CITRATE LIGASE"/>
    <property type="match status" value="1"/>
</dbReference>
<dbReference type="RefSeq" id="WP_005523996.1">
    <property type="nucleotide sequence ID" value="NZ_ACSH02000002.1"/>
</dbReference>
<evidence type="ECO:0000256" key="1">
    <source>
        <dbReference type="ARBA" id="ARBA00004924"/>
    </source>
</evidence>
<feature type="domain" description="Aerobactin siderophore biosynthesis IucA/IucC-like C-terminal" evidence="4">
    <location>
        <begin position="320"/>
        <end position="418"/>
    </location>
</feature>
<keyword evidence="6" id="KW-1185">Reference proteome</keyword>
<sequence>MDISAARQTIRSRLITALREEELIPQDTPIPPDEDPVMVLRKLRSELTVPATNFDRAAAELADSVVGLARAREGVARRYQSRTSLGNMEQLVCEGHPKHPCAKTSLGLGDAYKDVLPEQVETIQLRFVAVREQLARTSGMPLIAALRSQIPGLADRLAAECPPGFVVVPVHPCQDVALSDDVRELATSIAAEPLMSVRTLRVSDETGCVHIKTSVGFQLTGAIRGISYTALAGPVIAERAEQLMRTSGISPYTSDDTPAFRVARDLAGVRVPQADGNSFGAIVRVPPQGIPAAALLATNPLTGENFFAEFLAESGATPAEWFDRLSTILIQPALTLLDQGLAMEPHPQNTVIELRNGWPYAVTVRDFGGCRIVRDSAFGQRYDWGFLEGTALLSDHDTAYDKLIYPMITNLVLGLCEAAGIDPGTIALDNLPPMLPRKRMFGMRLSGAVTEQDYVRIPNPIPPVPLVDELPWAREHVSERLTETMAVEGLTQLPECDVDNAVTTLAHVKQVVDRRLRFYRSPADLISTAPPELRGVVADSLAITGHNVHPLAKLRLGFDAKDSALYGPENFRPTNLKLIGVHPNLLAETGDVTAILRAEFPENTPNTTLRIVPVHPWQWEHVIGAEFAREIAAGTIMDTGATLPVLPTLSLRTALTFHLGTSGHRLFIKTSVDATLTSTRRSMSRDSALGTPLVAAHLAGLGLPCDLLPEIAGCAYDGPKTNPRAVRGLSTLIRESTPRTAITAAALRGLPTVTEEFFSRYARDLLSTVLPTMWHAGIALEAHLQNTLVYVDDDFQYQGICLRDFSGLRAYRPRATGVPIRDGAITMTDDYDVFIAKGYYAAIPGNLAAFVDQLPDDPRHYWRLVRSIVNDLIAEHNPPQVDVDKLLAPTMKQKAFLRMLTDPARGDVYVDVPNPLVG</sequence>
<dbReference type="InterPro" id="IPR037455">
    <property type="entry name" value="LucA/IucC-like"/>
</dbReference>
<feature type="domain" description="Aerobactin siderophore biosynthesis IucA/IucC N-terminal" evidence="3">
    <location>
        <begin position="538"/>
        <end position="747"/>
    </location>
</feature>
<evidence type="ECO:0000313" key="5">
    <source>
        <dbReference type="EMBL" id="EFM49796.1"/>
    </source>
</evidence>
<name>E0DBS9_9CORY</name>
<dbReference type="InterPro" id="IPR007310">
    <property type="entry name" value="Aerobactin_biosyn_IucA/IucC_N"/>
</dbReference>
<evidence type="ECO:0000313" key="6">
    <source>
        <dbReference type="Proteomes" id="UP000004218"/>
    </source>
</evidence>
<feature type="domain" description="Aerobactin siderophore biosynthesis IucA/IucC N-terminal" evidence="3">
    <location>
        <begin position="87"/>
        <end position="296"/>
    </location>
</feature>
<dbReference type="GeneID" id="84572884"/>
<comment type="pathway">
    <text evidence="1">Siderophore biosynthesis.</text>
</comment>
<feature type="domain" description="Aerobactin siderophore biosynthesis IucA/IucC-like C-terminal" evidence="4">
    <location>
        <begin position="756"/>
        <end position="900"/>
    </location>
</feature>
<dbReference type="Pfam" id="PF04183">
    <property type="entry name" value="IucA_IucC"/>
    <property type="match status" value="2"/>
</dbReference>
<dbReference type="GO" id="GO:0016881">
    <property type="term" value="F:acid-amino acid ligase activity"/>
    <property type="evidence" value="ECO:0007669"/>
    <property type="project" value="UniProtKB-ARBA"/>
</dbReference>
<reference evidence="5" key="1">
    <citation type="submission" date="2010-08" db="EMBL/GenBank/DDBJ databases">
        <authorList>
            <person name="Harkins D.M."/>
            <person name="Madupu R."/>
            <person name="Durkin A.S."/>
            <person name="Torralba M."/>
            <person name="Methe B."/>
            <person name="Sutton G.G."/>
            <person name="Nelson K.E."/>
        </authorList>
    </citation>
    <scope>NUCLEOTIDE SEQUENCE [LARGE SCALE GENOMIC DNA]</scope>
    <source>
        <strain evidence="5">ATCC 14266</strain>
    </source>
</reference>
<dbReference type="Proteomes" id="UP000004218">
    <property type="component" value="Unassembled WGS sequence"/>
</dbReference>
<comment type="caution">
    <text evidence="5">The sequence shown here is derived from an EMBL/GenBank/DDBJ whole genome shotgun (WGS) entry which is preliminary data.</text>
</comment>
<accession>E0DBS9</accession>
<dbReference type="PANTHER" id="PTHR34384:SF5">
    <property type="entry name" value="L-2,3-DIAMINOPROPANOATE--CITRATE LIGASE"/>
    <property type="match status" value="1"/>
</dbReference>
<comment type="similarity">
    <text evidence="2">Belongs to the IucA/IucC family.</text>
</comment>
<evidence type="ECO:0000259" key="4">
    <source>
        <dbReference type="Pfam" id="PF06276"/>
    </source>
</evidence>